<dbReference type="AlphaFoldDB" id="M0E5L6"/>
<keyword evidence="2" id="KW-1185">Reference proteome</keyword>
<evidence type="ECO:0000313" key="2">
    <source>
        <dbReference type="Proteomes" id="UP000011509"/>
    </source>
</evidence>
<sequence length="69" mass="7110">MGEVVRGDAGDLFAPEADLRAEPEGDLLLGGFGLVDQRCDLVILVALAEPDPLPVSFGVSSSRIVGVTS</sequence>
<dbReference type="EMBL" id="AOJL01000067">
    <property type="protein sequence ID" value="ELZ43056.1"/>
    <property type="molecule type" value="Genomic_DNA"/>
</dbReference>
<gene>
    <name evidence="1" type="ORF">C464_17362</name>
</gene>
<evidence type="ECO:0000313" key="1">
    <source>
        <dbReference type="EMBL" id="ELZ43056.1"/>
    </source>
</evidence>
<comment type="caution">
    <text evidence="1">The sequence shown here is derived from an EMBL/GenBank/DDBJ whole genome shotgun (WGS) entry which is preliminary data.</text>
</comment>
<accession>M0E5L6</accession>
<organism evidence="1 2">
    <name type="scientific">Halorubrum coriense DSM 10284</name>
    <dbReference type="NCBI Taxonomy" id="1227466"/>
    <lineage>
        <taxon>Archaea</taxon>
        <taxon>Methanobacteriati</taxon>
        <taxon>Methanobacteriota</taxon>
        <taxon>Stenosarchaea group</taxon>
        <taxon>Halobacteria</taxon>
        <taxon>Halobacteriales</taxon>
        <taxon>Haloferacaceae</taxon>
        <taxon>Halorubrum</taxon>
    </lineage>
</organism>
<name>M0E5L6_9EURY</name>
<reference evidence="1 2" key="1">
    <citation type="journal article" date="2014" name="PLoS Genet.">
        <title>Phylogenetically driven sequencing of extremely halophilic archaea reveals strategies for static and dynamic osmo-response.</title>
        <authorList>
            <person name="Becker E.A."/>
            <person name="Seitzer P.M."/>
            <person name="Tritt A."/>
            <person name="Larsen D."/>
            <person name="Krusor M."/>
            <person name="Yao A.I."/>
            <person name="Wu D."/>
            <person name="Madern D."/>
            <person name="Eisen J.A."/>
            <person name="Darling A.E."/>
            <person name="Facciotti M.T."/>
        </authorList>
    </citation>
    <scope>NUCLEOTIDE SEQUENCE [LARGE SCALE GENOMIC DNA]</scope>
    <source>
        <strain evidence="1 2">DSM 10284</strain>
    </source>
</reference>
<proteinExistence type="predicted"/>
<dbReference type="Proteomes" id="UP000011509">
    <property type="component" value="Unassembled WGS sequence"/>
</dbReference>
<dbReference type="RefSeq" id="WP_006115006.1">
    <property type="nucleotide sequence ID" value="NZ_AOJL01000067.1"/>
</dbReference>
<protein>
    <submittedName>
        <fullName evidence="1">Uncharacterized protein</fullName>
    </submittedName>
</protein>